<gene>
    <name evidence="1" type="ORF">ILUMI_14019</name>
</gene>
<sequence>MVAAYSYGEQTDMCRNHKTFARLERRLREHGRFKPLTVNYGRPRVIRNPQMEEEILNTLAEHPEGSTRGLSRQMGVSKDVGYRVIKKQLLRPYHLQSVQELLPADPNRV</sequence>
<accession>A0A8K0GAD5</accession>
<keyword evidence="2" id="KW-1185">Reference proteome</keyword>
<reference evidence="1" key="1">
    <citation type="submission" date="2019-08" db="EMBL/GenBank/DDBJ databases">
        <title>The genome of the North American firefly Photinus pyralis.</title>
        <authorList>
            <consortium name="Photinus pyralis genome working group"/>
            <person name="Fallon T.R."/>
            <person name="Sander Lower S.E."/>
            <person name="Weng J.-K."/>
        </authorList>
    </citation>
    <scope>NUCLEOTIDE SEQUENCE</scope>
    <source>
        <strain evidence="1">TRF0915ILg1</strain>
        <tissue evidence="1">Whole body</tissue>
    </source>
</reference>
<protein>
    <recommendedName>
        <fullName evidence="3">Transposase</fullName>
    </recommendedName>
</protein>
<evidence type="ECO:0008006" key="3">
    <source>
        <dbReference type="Google" id="ProtNLM"/>
    </source>
</evidence>
<dbReference type="PANTHER" id="PTHR47326">
    <property type="entry name" value="TRANSPOSABLE ELEMENT TC3 TRANSPOSASE-LIKE PROTEIN"/>
    <property type="match status" value="1"/>
</dbReference>
<evidence type="ECO:0000313" key="2">
    <source>
        <dbReference type="Proteomes" id="UP000801492"/>
    </source>
</evidence>
<dbReference type="Proteomes" id="UP000801492">
    <property type="component" value="Unassembled WGS sequence"/>
</dbReference>
<dbReference type="OrthoDB" id="6753189at2759"/>
<comment type="caution">
    <text evidence="1">The sequence shown here is derived from an EMBL/GenBank/DDBJ whole genome shotgun (WGS) entry which is preliminary data.</text>
</comment>
<dbReference type="EMBL" id="VTPC01011144">
    <property type="protein sequence ID" value="KAF2892154.1"/>
    <property type="molecule type" value="Genomic_DNA"/>
</dbReference>
<proteinExistence type="predicted"/>
<dbReference type="AlphaFoldDB" id="A0A8K0GAD5"/>
<dbReference type="PANTHER" id="PTHR47326:SF1">
    <property type="entry name" value="HTH PSQ-TYPE DOMAIN-CONTAINING PROTEIN"/>
    <property type="match status" value="1"/>
</dbReference>
<name>A0A8K0GAD5_IGNLU</name>
<organism evidence="1 2">
    <name type="scientific">Ignelater luminosus</name>
    <name type="common">Cucubano</name>
    <name type="synonym">Pyrophorus luminosus</name>
    <dbReference type="NCBI Taxonomy" id="2038154"/>
    <lineage>
        <taxon>Eukaryota</taxon>
        <taxon>Metazoa</taxon>
        <taxon>Ecdysozoa</taxon>
        <taxon>Arthropoda</taxon>
        <taxon>Hexapoda</taxon>
        <taxon>Insecta</taxon>
        <taxon>Pterygota</taxon>
        <taxon>Neoptera</taxon>
        <taxon>Endopterygota</taxon>
        <taxon>Coleoptera</taxon>
        <taxon>Polyphaga</taxon>
        <taxon>Elateriformia</taxon>
        <taxon>Elateroidea</taxon>
        <taxon>Elateridae</taxon>
        <taxon>Agrypninae</taxon>
        <taxon>Pyrophorini</taxon>
        <taxon>Ignelater</taxon>
    </lineage>
</organism>
<evidence type="ECO:0000313" key="1">
    <source>
        <dbReference type="EMBL" id="KAF2892154.1"/>
    </source>
</evidence>